<dbReference type="SUPFAM" id="SSF54184">
    <property type="entry name" value="Penicillin-binding protein 2x (pbp-2x), c-terminal domain"/>
    <property type="match status" value="1"/>
</dbReference>
<evidence type="ECO:0000313" key="3">
    <source>
        <dbReference type="EMBL" id="EXY75789.1"/>
    </source>
</evidence>
<dbReference type="AlphaFoldDB" id="A0A015SUF2"/>
<keyword evidence="1" id="KW-1133">Transmembrane helix</keyword>
<gene>
    <name evidence="3" type="ORF">M124_0389</name>
</gene>
<feature type="transmembrane region" description="Helical" evidence="1">
    <location>
        <begin position="14"/>
        <end position="34"/>
    </location>
</feature>
<keyword evidence="1" id="KW-0472">Membrane</keyword>
<dbReference type="SMART" id="SM00740">
    <property type="entry name" value="PASTA"/>
    <property type="match status" value="2"/>
</dbReference>
<dbReference type="Pfam" id="PF03793">
    <property type="entry name" value="PASTA"/>
    <property type="match status" value="1"/>
</dbReference>
<feature type="domain" description="PASTA" evidence="2">
    <location>
        <begin position="44"/>
        <end position="110"/>
    </location>
</feature>
<dbReference type="RefSeq" id="WP_005784340.1">
    <property type="nucleotide sequence ID" value="NZ_JGCY01000224.1"/>
</dbReference>
<organism evidence="3 4">
    <name type="scientific">Bacteroides fragilis str. 3988T(B)14</name>
    <dbReference type="NCBI Taxonomy" id="1339315"/>
    <lineage>
        <taxon>Bacteria</taxon>
        <taxon>Pseudomonadati</taxon>
        <taxon>Bacteroidota</taxon>
        <taxon>Bacteroidia</taxon>
        <taxon>Bacteroidales</taxon>
        <taxon>Bacteroidaceae</taxon>
        <taxon>Bacteroides</taxon>
    </lineage>
</organism>
<proteinExistence type="predicted"/>
<accession>A0A015SUF2</accession>
<dbReference type="CDD" id="cd06577">
    <property type="entry name" value="PASTA_pknB"/>
    <property type="match status" value="1"/>
</dbReference>
<reference evidence="3 4" key="1">
    <citation type="submission" date="2014-02" db="EMBL/GenBank/DDBJ databases">
        <authorList>
            <person name="Sears C."/>
            <person name="Carroll K."/>
            <person name="Sack B.R."/>
            <person name="Qadri F."/>
            <person name="Myers L.L."/>
            <person name="Chung G.-T."/>
            <person name="Escheverria P."/>
            <person name="Fraser C.M."/>
            <person name="Sadzewicz L."/>
            <person name="Shefchek K.A."/>
            <person name="Tallon L."/>
            <person name="Das S.P."/>
            <person name="Daugherty S."/>
            <person name="Mongodin E.F."/>
        </authorList>
    </citation>
    <scope>NUCLEOTIDE SEQUENCE [LARGE SCALE GENOMIC DNA]</scope>
    <source>
        <strain evidence="4">3988T(B)14</strain>
    </source>
</reference>
<evidence type="ECO:0000259" key="2">
    <source>
        <dbReference type="PROSITE" id="PS51178"/>
    </source>
</evidence>
<comment type="caution">
    <text evidence="3">The sequence shown here is derived from an EMBL/GenBank/DDBJ whole genome shotgun (WGS) entry which is preliminary data.</text>
</comment>
<evidence type="ECO:0000313" key="4">
    <source>
        <dbReference type="Proteomes" id="UP000020529"/>
    </source>
</evidence>
<dbReference type="EMBL" id="JGCY01000224">
    <property type="protein sequence ID" value="EXY75789.1"/>
    <property type="molecule type" value="Genomic_DNA"/>
</dbReference>
<dbReference type="GeneID" id="60366784"/>
<dbReference type="Proteomes" id="UP000020529">
    <property type="component" value="Unassembled WGS sequence"/>
</dbReference>
<dbReference type="PATRIC" id="fig|1339315.3.peg.1204"/>
<keyword evidence="1" id="KW-0812">Transmembrane</keyword>
<evidence type="ECO:0000256" key="1">
    <source>
        <dbReference type="SAM" id="Phobius"/>
    </source>
</evidence>
<name>A0A015SUF2_BACFG</name>
<dbReference type="Gene3D" id="3.30.10.20">
    <property type="match status" value="1"/>
</dbReference>
<protein>
    <submittedName>
        <fullName evidence="3">PASTA domain protein</fullName>
    </submittedName>
</protein>
<dbReference type="InterPro" id="IPR005543">
    <property type="entry name" value="PASTA_dom"/>
</dbReference>
<dbReference type="PROSITE" id="PS51178">
    <property type="entry name" value="PASTA"/>
    <property type="match status" value="1"/>
</dbReference>
<sequence>MTIKEFFSFKANRFFWINIIAMVVVAVLIVVGTLKGLDIYTRHGEAVIVPDVKGMSVSEAEKMFRNHGLTCVVSDSSYVKNKPSGIILDLNPSVGQKVKEGRTIYLTINTLSTPLSVVPDVADNSSVRQAQAKLIAAGFKLTENRMVSGEKDWVYGVIYQGRQLQIGDKAPIGATLTLMVGDGVQSTATDSVDMVENAAMSVEDSGTDDDSWF</sequence>